<evidence type="ECO:0000313" key="4">
    <source>
        <dbReference type="Proteomes" id="UP000676246"/>
    </source>
</evidence>
<dbReference type="AlphaFoldDB" id="A0A941BCW8"/>
<dbReference type="InterPro" id="IPR042230">
    <property type="entry name" value="CusF_sf"/>
</dbReference>
<accession>A0A941BCW8</accession>
<gene>
    <name evidence="3" type="ORF">KAK03_17970</name>
</gene>
<evidence type="ECO:0000313" key="3">
    <source>
        <dbReference type="EMBL" id="MBQ0932370.1"/>
    </source>
</evidence>
<feature type="chain" id="PRO_5037114753" evidence="2">
    <location>
        <begin position="25"/>
        <end position="116"/>
    </location>
</feature>
<feature type="region of interest" description="Disordered" evidence="1">
    <location>
        <begin position="20"/>
        <end position="58"/>
    </location>
</feature>
<evidence type="ECO:0000256" key="2">
    <source>
        <dbReference type="SAM" id="SignalP"/>
    </source>
</evidence>
<proteinExistence type="predicted"/>
<feature type="compositionally biased region" description="Basic and acidic residues" evidence="1">
    <location>
        <begin position="48"/>
        <end position="57"/>
    </location>
</feature>
<dbReference type="InterPro" id="IPR021647">
    <property type="entry name" value="CusF_Ec"/>
</dbReference>
<name>A0A941BCW8_9BURK</name>
<keyword evidence="2" id="KW-0732">Signal</keyword>
<feature type="signal peptide" evidence="2">
    <location>
        <begin position="1"/>
        <end position="24"/>
    </location>
</feature>
<comment type="caution">
    <text evidence="3">The sequence shown here is derived from an EMBL/GenBank/DDBJ whole genome shotgun (WGS) entry which is preliminary data.</text>
</comment>
<sequence>MTFAPTLVATLFATLAVTAAPAQAQTPTDPSTRPAPAVSAAPEPTSDGEVRKVDKAQGKLTLKHGPIKNLDMPPMTMVFKVSDPQLLEGLNPGDKIRFAADNLNGAMTVTAVQVLK</sequence>
<dbReference type="Pfam" id="PF11604">
    <property type="entry name" value="CusF_Ec"/>
    <property type="match status" value="1"/>
</dbReference>
<dbReference type="Proteomes" id="UP000676246">
    <property type="component" value="Unassembled WGS sequence"/>
</dbReference>
<protein>
    <submittedName>
        <fullName evidence="3">Copper-binding protein</fullName>
    </submittedName>
</protein>
<dbReference type="RefSeq" id="WP_210855909.1">
    <property type="nucleotide sequence ID" value="NZ_JAGQDD010000015.1"/>
</dbReference>
<dbReference type="Gene3D" id="2.40.50.320">
    <property type="entry name" value="Copper binding periplasmic protein CusF"/>
    <property type="match status" value="1"/>
</dbReference>
<organism evidence="3 4">
    <name type="scientific">Ideonella alba</name>
    <dbReference type="NCBI Taxonomy" id="2824118"/>
    <lineage>
        <taxon>Bacteria</taxon>
        <taxon>Pseudomonadati</taxon>
        <taxon>Pseudomonadota</taxon>
        <taxon>Betaproteobacteria</taxon>
        <taxon>Burkholderiales</taxon>
        <taxon>Sphaerotilaceae</taxon>
        <taxon>Ideonella</taxon>
    </lineage>
</organism>
<reference evidence="3 4" key="1">
    <citation type="submission" date="2021-04" db="EMBL/GenBank/DDBJ databases">
        <title>The genome sequence of Ideonella sp. 3Y2.</title>
        <authorList>
            <person name="Liu Y."/>
        </authorList>
    </citation>
    <scope>NUCLEOTIDE SEQUENCE [LARGE SCALE GENOMIC DNA]</scope>
    <source>
        <strain evidence="3 4">3Y2</strain>
    </source>
</reference>
<dbReference type="EMBL" id="JAGQDD010000015">
    <property type="protein sequence ID" value="MBQ0932370.1"/>
    <property type="molecule type" value="Genomic_DNA"/>
</dbReference>
<evidence type="ECO:0000256" key="1">
    <source>
        <dbReference type="SAM" id="MobiDB-lite"/>
    </source>
</evidence>
<keyword evidence="4" id="KW-1185">Reference proteome</keyword>